<feature type="domain" description="Thiamine phosphate synthase/TenI" evidence="12">
    <location>
        <begin position="11"/>
        <end position="191"/>
    </location>
</feature>
<feature type="binding site" evidence="9">
    <location>
        <position position="142"/>
    </location>
    <ligand>
        <name>4-amino-2-methyl-5-(diphosphooxymethyl)pyrimidine</name>
        <dbReference type="ChEBI" id="CHEBI:57841"/>
    </ligand>
</feature>
<accession>A0ABN5JLQ3</accession>
<comment type="pathway">
    <text evidence="1 9 11">Cofactor biosynthesis; thiamine diphosphate biosynthesis; thiamine phosphate from 4-amino-2-methyl-5-diphosphomethylpyrimidine and 4-methyl-5-(2-phosphoethyl)-thiazole: step 1/1.</text>
</comment>
<comment type="catalytic activity">
    <reaction evidence="6 9 10">
        <text>4-methyl-5-(2-phosphooxyethyl)-thiazole + 4-amino-2-methyl-5-(diphosphooxymethyl)pyrimidine + H(+) = thiamine phosphate + diphosphate</text>
        <dbReference type="Rhea" id="RHEA:22328"/>
        <dbReference type="ChEBI" id="CHEBI:15378"/>
        <dbReference type="ChEBI" id="CHEBI:33019"/>
        <dbReference type="ChEBI" id="CHEBI:37575"/>
        <dbReference type="ChEBI" id="CHEBI:57841"/>
        <dbReference type="ChEBI" id="CHEBI:58296"/>
        <dbReference type="EC" id="2.5.1.3"/>
    </reaction>
</comment>
<dbReference type="InterPro" id="IPR013785">
    <property type="entry name" value="Aldolase_TIM"/>
</dbReference>
<evidence type="ECO:0000256" key="7">
    <source>
        <dbReference type="ARBA" id="ARBA00047851"/>
    </source>
</evidence>
<name>A0ABN5JLQ3_FUSVA</name>
<feature type="binding site" evidence="9">
    <location>
        <position position="74"/>
    </location>
    <ligand>
        <name>Mg(2+)</name>
        <dbReference type="ChEBI" id="CHEBI:18420"/>
    </ligand>
</feature>
<organism evidence="13 14">
    <name type="scientific">Fusobacterium varium ATCC 27725</name>
    <dbReference type="NCBI Taxonomy" id="469618"/>
    <lineage>
        <taxon>Bacteria</taxon>
        <taxon>Fusobacteriati</taxon>
        <taxon>Fusobacteriota</taxon>
        <taxon>Fusobacteriia</taxon>
        <taxon>Fusobacteriales</taxon>
        <taxon>Fusobacteriaceae</taxon>
        <taxon>Fusobacterium</taxon>
    </lineage>
</organism>
<dbReference type="PANTHER" id="PTHR20857:SF15">
    <property type="entry name" value="THIAMINE-PHOSPHATE SYNTHASE"/>
    <property type="match status" value="1"/>
</dbReference>
<evidence type="ECO:0000259" key="12">
    <source>
        <dbReference type="Pfam" id="PF02581"/>
    </source>
</evidence>
<feature type="binding site" evidence="9">
    <location>
        <position position="112"/>
    </location>
    <ligand>
        <name>4-amino-2-methyl-5-(diphosphooxymethyl)pyrimidine</name>
        <dbReference type="ChEBI" id="CHEBI:57841"/>
    </ligand>
</feature>
<dbReference type="SUPFAM" id="SSF51391">
    <property type="entry name" value="Thiamin phosphate synthase"/>
    <property type="match status" value="1"/>
</dbReference>
<comment type="cofactor">
    <cofactor evidence="9">
        <name>Mg(2+)</name>
        <dbReference type="ChEBI" id="CHEBI:18420"/>
    </cofactor>
    <text evidence="9">Binds 1 Mg(2+) ion per subunit.</text>
</comment>
<proteinExistence type="inferred from homology"/>
<evidence type="ECO:0000256" key="4">
    <source>
        <dbReference type="ARBA" id="ARBA00022842"/>
    </source>
</evidence>
<evidence type="ECO:0000256" key="10">
    <source>
        <dbReference type="RuleBase" id="RU003826"/>
    </source>
</evidence>
<dbReference type="InterPro" id="IPR034291">
    <property type="entry name" value="TMP_synthase"/>
</dbReference>
<dbReference type="EC" id="2.5.1.3" evidence="9"/>
<evidence type="ECO:0000313" key="14">
    <source>
        <dbReference type="Proteomes" id="UP000241238"/>
    </source>
</evidence>
<feature type="binding site" evidence="9">
    <location>
        <begin position="41"/>
        <end position="45"/>
    </location>
    <ligand>
        <name>4-amino-2-methyl-5-(diphosphooxymethyl)pyrimidine</name>
        <dbReference type="ChEBI" id="CHEBI:57841"/>
    </ligand>
</feature>
<evidence type="ECO:0000256" key="2">
    <source>
        <dbReference type="ARBA" id="ARBA00022679"/>
    </source>
</evidence>
<dbReference type="PANTHER" id="PTHR20857">
    <property type="entry name" value="THIAMINE-PHOSPHATE PYROPHOSPHORYLASE"/>
    <property type="match status" value="1"/>
</dbReference>
<keyword evidence="3 9" id="KW-0479">Metal-binding</keyword>
<comment type="catalytic activity">
    <reaction evidence="7 9 10">
        <text>2-(2-carboxy-4-methylthiazol-5-yl)ethyl phosphate + 4-amino-2-methyl-5-(diphosphooxymethyl)pyrimidine + 2 H(+) = thiamine phosphate + CO2 + diphosphate</text>
        <dbReference type="Rhea" id="RHEA:47848"/>
        <dbReference type="ChEBI" id="CHEBI:15378"/>
        <dbReference type="ChEBI" id="CHEBI:16526"/>
        <dbReference type="ChEBI" id="CHEBI:33019"/>
        <dbReference type="ChEBI" id="CHEBI:37575"/>
        <dbReference type="ChEBI" id="CHEBI:57841"/>
        <dbReference type="ChEBI" id="CHEBI:62890"/>
        <dbReference type="EC" id="2.5.1.3"/>
    </reaction>
</comment>
<feature type="binding site" evidence="9">
    <location>
        <position position="73"/>
    </location>
    <ligand>
        <name>4-amino-2-methyl-5-(diphosphooxymethyl)pyrimidine</name>
        <dbReference type="ChEBI" id="CHEBI:57841"/>
    </ligand>
</feature>
<keyword evidence="4 9" id="KW-0460">Magnesium</keyword>
<keyword evidence="2 9" id="KW-0808">Transferase</keyword>
<reference evidence="14" key="1">
    <citation type="journal article" date="2018" name="MSphere">
        <title>Fusobacterium Genomics Using MinION and Illumina Sequencing Enables Genome Completion and Correction.</title>
        <authorList>
            <person name="Todd S.M."/>
            <person name="Settlage R.E."/>
            <person name="Lahmers K.K."/>
            <person name="Slade D.J."/>
        </authorList>
    </citation>
    <scope>NUCLEOTIDE SEQUENCE [LARGE SCALE GENOMIC DNA]</scope>
    <source>
        <strain evidence="14">ATCC 27725</strain>
    </source>
</reference>
<evidence type="ECO:0000256" key="11">
    <source>
        <dbReference type="RuleBase" id="RU004253"/>
    </source>
</evidence>
<comment type="catalytic activity">
    <reaction evidence="8 9 10">
        <text>2-[(2R,5Z)-2-carboxy-4-methylthiazol-5(2H)-ylidene]ethyl phosphate + 4-amino-2-methyl-5-(diphosphooxymethyl)pyrimidine + 2 H(+) = thiamine phosphate + CO2 + diphosphate</text>
        <dbReference type="Rhea" id="RHEA:47844"/>
        <dbReference type="ChEBI" id="CHEBI:15378"/>
        <dbReference type="ChEBI" id="CHEBI:16526"/>
        <dbReference type="ChEBI" id="CHEBI:33019"/>
        <dbReference type="ChEBI" id="CHEBI:37575"/>
        <dbReference type="ChEBI" id="CHEBI:57841"/>
        <dbReference type="ChEBI" id="CHEBI:62899"/>
        <dbReference type="EC" id="2.5.1.3"/>
    </reaction>
</comment>
<dbReference type="RefSeq" id="WP_005948550.1">
    <property type="nucleotide sequence ID" value="NZ_CP028103.1"/>
</dbReference>
<gene>
    <name evidence="9 13" type="primary">thiE</name>
    <name evidence="13" type="ORF">C4N18_13130</name>
</gene>
<keyword evidence="5 9" id="KW-0784">Thiamine biosynthesis</keyword>
<evidence type="ECO:0000256" key="1">
    <source>
        <dbReference type="ARBA" id="ARBA00005165"/>
    </source>
</evidence>
<sequence length="211" mass="23436">MRNRIDIPKGLYGITGDNFANGKSNYECVEEMIKGGIKIVQYRDKFKSTREKVEEAKAIKKLCHKNNVLFIVNDDVAVAMLVDADGVHVGQDDMKPDDVRKLIGINKIIGLSTHSEEQGMAAYNNENVDYIGVGPIFPTTTKDTAPVGLEYLEFAVKNLHLPFIAIGGIKEYNIDEIIKRGAQRICLVSDIVGAENICKKIINLNSKILKK</sequence>
<evidence type="ECO:0000256" key="9">
    <source>
        <dbReference type="HAMAP-Rule" id="MF_00097"/>
    </source>
</evidence>
<feature type="binding site" evidence="9">
    <location>
        <begin position="139"/>
        <end position="141"/>
    </location>
    <ligand>
        <name>2-[(2R,5Z)-2-carboxy-4-methylthiazol-5(2H)-ylidene]ethyl phosphate</name>
        <dbReference type="ChEBI" id="CHEBI:62899"/>
    </ligand>
</feature>
<evidence type="ECO:0000256" key="5">
    <source>
        <dbReference type="ARBA" id="ARBA00022977"/>
    </source>
</evidence>
<keyword evidence="14" id="KW-1185">Reference proteome</keyword>
<dbReference type="NCBIfam" id="TIGR00693">
    <property type="entry name" value="thiE"/>
    <property type="match status" value="1"/>
</dbReference>
<evidence type="ECO:0000256" key="6">
    <source>
        <dbReference type="ARBA" id="ARBA00047334"/>
    </source>
</evidence>
<dbReference type="Gene3D" id="3.20.20.70">
    <property type="entry name" value="Aldolase class I"/>
    <property type="match status" value="1"/>
</dbReference>
<dbReference type="GeneID" id="77468943"/>
<dbReference type="InterPro" id="IPR022998">
    <property type="entry name" value="ThiamineP_synth_TenI"/>
</dbReference>
<dbReference type="EMBL" id="CP028103">
    <property type="protein sequence ID" value="AVQ32118.1"/>
    <property type="molecule type" value="Genomic_DNA"/>
</dbReference>
<protein>
    <recommendedName>
        <fullName evidence="9">Thiamine-phosphate synthase</fullName>
        <shortName evidence="9">TP synthase</shortName>
        <shortName evidence="9">TPS</shortName>
        <ecNumber evidence="9">2.5.1.3</ecNumber>
    </recommendedName>
    <alternativeName>
        <fullName evidence="9">Thiamine-phosphate pyrophosphorylase</fullName>
        <shortName evidence="9">TMP pyrophosphorylase</shortName>
        <shortName evidence="9">TMP-PPase</shortName>
    </alternativeName>
</protein>
<comment type="similarity">
    <text evidence="9 10">Belongs to the thiamine-phosphate synthase family.</text>
</comment>
<dbReference type="InterPro" id="IPR036206">
    <property type="entry name" value="ThiamineP_synth_sf"/>
</dbReference>
<feature type="binding site" evidence="9">
    <location>
        <position position="93"/>
    </location>
    <ligand>
        <name>Mg(2+)</name>
        <dbReference type="ChEBI" id="CHEBI:18420"/>
    </ligand>
</feature>
<feature type="binding site" evidence="9">
    <location>
        <begin position="188"/>
        <end position="189"/>
    </location>
    <ligand>
        <name>2-[(2R,5Z)-2-carboxy-4-methylthiazol-5(2H)-ylidene]ethyl phosphate</name>
        <dbReference type="ChEBI" id="CHEBI:62899"/>
    </ligand>
</feature>
<evidence type="ECO:0000313" key="13">
    <source>
        <dbReference type="EMBL" id="AVQ32118.1"/>
    </source>
</evidence>
<dbReference type="HAMAP" id="MF_00097">
    <property type="entry name" value="TMP_synthase"/>
    <property type="match status" value="1"/>
</dbReference>
<dbReference type="Pfam" id="PF02581">
    <property type="entry name" value="TMP-TENI"/>
    <property type="match status" value="1"/>
</dbReference>
<evidence type="ECO:0000256" key="3">
    <source>
        <dbReference type="ARBA" id="ARBA00022723"/>
    </source>
</evidence>
<dbReference type="Proteomes" id="UP000241238">
    <property type="component" value="Chromosome"/>
</dbReference>
<comment type="function">
    <text evidence="9">Condenses 4-methyl-5-(beta-hydroxyethyl)thiazole monophosphate (THZ-P) and 2-methyl-4-amino-5-hydroxymethyl pyrimidine pyrophosphate (HMP-PP) to form thiamine monophosphate (TMP).</text>
</comment>
<dbReference type="CDD" id="cd00564">
    <property type="entry name" value="TMP_TenI"/>
    <property type="match status" value="1"/>
</dbReference>
<feature type="binding site" evidence="9">
    <location>
        <position position="168"/>
    </location>
    <ligand>
        <name>2-[(2R,5Z)-2-carboxy-4-methylthiazol-5(2H)-ylidene]ethyl phosphate</name>
        <dbReference type="ChEBI" id="CHEBI:62899"/>
    </ligand>
</feature>
<evidence type="ECO:0000256" key="8">
    <source>
        <dbReference type="ARBA" id="ARBA00047883"/>
    </source>
</evidence>